<keyword evidence="7" id="KW-1133">Transmembrane helix</keyword>
<dbReference type="PROSITE" id="PS00086">
    <property type="entry name" value="CYTOCHROME_P450"/>
    <property type="match status" value="1"/>
</dbReference>
<keyword evidence="3 5" id="KW-0479">Metal-binding</keyword>
<evidence type="ECO:0000256" key="4">
    <source>
        <dbReference type="ARBA" id="ARBA00023004"/>
    </source>
</evidence>
<dbReference type="AlphaFoldDB" id="A0A9P8VB49"/>
<dbReference type="InterPro" id="IPR017972">
    <property type="entry name" value="Cyt_P450_CS"/>
</dbReference>
<keyword evidence="2 5" id="KW-0349">Heme</keyword>
<evidence type="ECO:0000256" key="5">
    <source>
        <dbReference type="PIRSR" id="PIRSR602401-1"/>
    </source>
</evidence>
<evidence type="ECO:0000313" key="8">
    <source>
        <dbReference type="EMBL" id="KAH6685925.1"/>
    </source>
</evidence>
<dbReference type="Proteomes" id="UP000770015">
    <property type="component" value="Unassembled WGS sequence"/>
</dbReference>
<keyword evidence="6" id="KW-0503">Monooxygenase</keyword>
<accession>A0A9P8VB49</accession>
<evidence type="ECO:0000256" key="6">
    <source>
        <dbReference type="RuleBase" id="RU000461"/>
    </source>
</evidence>
<comment type="cofactor">
    <cofactor evidence="1 5">
        <name>heme</name>
        <dbReference type="ChEBI" id="CHEBI:30413"/>
    </cofactor>
</comment>
<gene>
    <name evidence="8" type="ORF">F5X68DRAFT_241251</name>
</gene>
<dbReference type="EMBL" id="JAGSXJ010000014">
    <property type="protein sequence ID" value="KAH6685925.1"/>
    <property type="molecule type" value="Genomic_DNA"/>
</dbReference>
<comment type="caution">
    <text evidence="8">The sequence shown here is derived from an EMBL/GenBank/DDBJ whole genome shotgun (WGS) entry which is preliminary data.</text>
</comment>
<dbReference type="GO" id="GO:0016705">
    <property type="term" value="F:oxidoreductase activity, acting on paired donors, with incorporation or reduction of molecular oxygen"/>
    <property type="evidence" value="ECO:0007669"/>
    <property type="project" value="InterPro"/>
</dbReference>
<name>A0A9P8VB49_9PEZI</name>
<dbReference type="PRINTS" id="PR00463">
    <property type="entry name" value="EP450I"/>
</dbReference>
<feature type="transmembrane region" description="Helical" evidence="7">
    <location>
        <begin position="6"/>
        <end position="32"/>
    </location>
</feature>
<keyword evidence="7" id="KW-0472">Membrane</keyword>
<dbReference type="GO" id="GO:0004497">
    <property type="term" value="F:monooxygenase activity"/>
    <property type="evidence" value="ECO:0007669"/>
    <property type="project" value="UniProtKB-KW"/>
</dbReference>
<keyword evidence="6" id="KW-0560">Oxidoreductase</keyword>
<dbReference type="InterPro" id="IPR050121">
    <property type="entry name" value="Cytochrome_P450_monoxygenase"/>
</dbReference>
<comment type="similarity">
    <text evidence="6">Belongs to the cytochrome P450 family.</text>
</comment>
<evidence type="ECO:0000256" key="1">
    <source>
        <dbReference type="ARBA" id="ARBA00001971"/>
    </source>
</evidence>
<dbReference type="SUPFAM" id="SSF48264">
    <property type="entry name" value="Cytochrome P450"/>
    <property type="match status" value="1"/>
</dbReference>
<dbReference type="GO" id="GO:0005506">
    <property type="term" value="F:iron ion binding"/>
    <property type="evidence" value="ECO:0007669"/>
    <property type="project" value="InterPro"/>
</dbReference>
<evidence type="ECO:0000256" key="7">
    <source>
        <dbReference type="SAM" id="Phobius"/>
    </source>
</evidence>
<reference evidence="8" key="1">
    <citation type="journal article" date="2021" name="Nat. Commun.">
        <title>Genetic determinants of endophytism in the Arabidopsis root mycobiome.</title>
        <authorList>
            <person name="Mesny F."/>
            <person name="Miyauchi S."/>
            <person name="Thiergart T."/>
            <person name="Pickel B."/>
            <person name="Atanasova L."/>
            <person name="Karlsson M."/>
            <person name="Huettel B."/>
            <person name="Barry K.W."/>
            <person name="Haridas S."/>
            <person name="Chen C."/>
            <person name="Bauer D."/>
            <person name="Andreopoulos W."/>
            <person name="Pangilinan J."/>
            <person name="LaButti K."/>
            <person name="Riley R."/>
            <person name="Lipzen A."/>
            <person name="Clum A."/>
            <person name="Drula E."/>
            <person name="Henrissat B."/>
            <person name="Kohler A."/>
            <person name="Grigoriev I.V."/>
            <person name="Martin F.M."/>
            <person name="Hacquard S."/>
        </authorList>
    </citation>
    <scope>NUCLEOTIDE SEQUENCE</scope>
    <source>
        <strain evidence="8">MPI-SDFR-AT-0117</strain>
    </source>
</reference>
<sequence>MDFISILSVISNHITASVVVVTTVAAGFYVVYYRHIHPLSKYPGPFWASLTNLWKLKELWGLHLPDTLVRLHQKYGDVVRIGPNQISFQQGGAVPRIYKAGRVLAKTSFYDGFTSFNANLFGTQDEEVHALRRRQMAHAFSLQSIKEMEPHIDKHLLRFRANLNRFAASGERFDLKELIAFFVLDVLGDLAFRCDFDSQVHQDVSQLPPINDHIFLACLLGMVPDFMPFIKAVLPWTPVPWLQGLLKARQALKDLTATCVRRRMEDEKGARKDLITSLINAVDPHTGKKLTELDIQTEAFAFIVAGSHTTSGTLTLLFSHILQNPAVLKKIVAEVDTKLGDVSSPIIPVEGLESKMEYTLACMNENFRMNSVFTMPLERRVTSDAGFEIEGHLIPKGCVVFSLNHVVHHNPDIWGNDHETFAPERFLGDGGRERERFLSPFSMGHRMCIGRNIAFTNMLKLVCTTFKNYGLQMENPEEKIGTISVGISEKEGPLVCRVWRREDV</sequence>
<dbReference type="Pfam" id="PF00067">
    <property type="entry name" value="p450"/>
    <property type="match status" value="1"/>
</dbReference>
<evidence type="ECO:0000256" key="2">
    <source>
        <dbReference type="ARBA" id="ARBA00022617"/>
    </source>
</evidence>
<dbReference type="GO" id="GO:0020037">
    <property type="term" value="F:heme binding"/>
    <property type="evidence" value="ECO:0007669"/>
    <property type="project" value="InterPro"/>
</dbReference>
<protein>
    <submittedName>
        <fullName evidence="8">Cytochrome P450</fullName>
    </submittedName>
</protein>
<feature type="binding site" description="axial binding residue" evidence="5">
    <location>
        <position position="448"/>
    </location>
    <ligand>
        <name>heme</name>
        <dbReference type="ChEBI" id="CHEBI:30413"/>
    </ligand>
    <ligandPart>
        <name>Fe</name>
        <dbReference type="ChEBI" id="CHEBI:18248"/>
    </ligandPart>
</feature>
<proteinExistence type="inferred from homology"/>
<evidence type="ECO:0000313" key="9">
    <source>
        <dbReference type="Proteomes" id="UP000770015"/>
    </source>
</evidence>
<dbReference type="InterPro" id="IPR036396">
    <property type="entry name" value="Cyt_P450_sf"/>
</dbReference>
<dbReference type="OrthoDB" id="1470350at2759"/>
<dbReference type="PRINTS" id="PR00385">
    <property type="entry name" value="P450"/>
</dbReference>
<dbReference type="Gene3D" id="1.10.630.10">
    <property type="entry name" value="Cytochrome P450"/>
    <property type="match status" value="1"/>
</dbReference>
<dbReference type="PANTHER" id="PTHR24305">
    <property type="entry name" value="CYTOCHROME P450"/>
    <property type="match status" value="1"/>
</dbReference>
<dbReference type="InterPro" id="IPR002401">
    <property type="entry name" value="Cyt_P450_E_grp-I"/>
</dbReference>
<keyword evidence="9" id="KW-1185">Reference proteome</keyword>
<keyword evidence="7" id="KW-0812">Transmembrane</keyword>
<organism evidence="8 9">
    <name type="scientific">Plectosphaerella plurivora</name>
    <dbReference type="NCBI Taxonomy" id="936078"/>
    <lineage>
        <taxon>Eukaryota</taxon>
        <taxon>Fungi</taxon>
        <taxon>Dikarya</taxon>
        <taxon>Ascomycota</taxon>
        <taxon>Pezizomycotina</taxon>
        <taxon>Sordariomycetes</taxon>
        <taxon>Hypocreomycetidae</taxon>
        <taxon>Glomerellales</taxon>
        <taxon>Plectosphaerellaceae</taxon>
        <taxon>Plectosphaerella</taxon>
    </lineage>
</organism>
<dbReference type="InterPro" id="IPR001128">
    <property type="entry name" value="Cyt_P450"/>
</dbReference>
<keyword evidence="4 5" id="KW-0408">Iron</keyword>
<dbReference type="PANTHER" id="PTHR24305:SF103">
    <property type="entry name" value="P450, PUTATIVE (EUROFUNG)-RELATED"/>
    <property type="match status" value="1"/>
</dbReference>
<evidence type="ECO:0000256" key="3">
    <source>
        <dbReference type="ARBA" id="ARBA00022723"/>
    </source>
</evidence>